<dbReference type="InterPro" id="IPR027267">
    <property type="entry name" value="AH/BAR_dom_sf"/>
</dbReference>
<reference evidence="3" key="1">
    <citation type="submission" date="2020-01" db="EMBL/GenBank/DDBJ databases">
        <title>Genome Sequencing of Three Apophysomyces-Like Fungal Strains Confirms a Novel Fungal Genus in the Mucoromycota with divergent Burkholderia-like Endosymbiotic Bacteria.</title>
        <authorList>
            <person name="Stajich J.E."/>
            <person name="Macias A.M."/>
            <person name="Carter-House D."/>
            <person name="Lovett B."/>
            <person name="Kasson L.R."/>
            <person name="Berry K."/>
            <person name="Grigoriev I."/>
            <person name="Chang Y."/>
            <person name="Spatafora J."/>
            <person name="Kasson M.T."/>
        </authorList>
    </citation>
    <scope>NUCLEOTIDE SEQUENCE</scope>
    <source>
        <strain evidence="3">NRRL A-21654</strain>
    </source>
</reference>
<dbReference type="GO" id="GO:0005768">
    <property type="term" value="C:endosome"/>
    <property type="evidence" value="ECO:0007669"/>
    <property type="project" value="TreeGrafter"/>
</dbReference>
<dbReference type="InterPro" id="IPR015404">
    <property type="entry name" value="Vps5_C"/>
</dbReference>
<dbReference type="GO" id="GO:0035091">
    <property type="term" value="F:phosphatidylinositol binding"/>
    <property type="evidence" value="ECO:0007669"/>
    <property type="project" value="InterPro"/>
</dbReference>
<feature type="compositionally biased region" description="Basic and acidic residues" evidence="1">
    <location>
        <begin position="462"/>
        <end position="474"/>
    </location>
</feature>
<accession>A0A8H7BNV4</accession>
<evidence type="ECO:0000256" key="1">
    <source>
        <dbReference type="SAM" id="MobiDB-lite"/>
    </source>
</evidence>
<organism evidence="3 4">
    <name type="scientific">Apophysomyces ossiformis</name>
    <dbReference type="NCBI Taxonomy" id="679940"/>
    <lineage>
        <taxon>Eukaryota</taxon>
        <taxon>Fungi</taxon>
        <taxon>Fungi incertae sedis</taxon>
        <taxon>Mucoromycota</taxon>
        <taxon>Mucoromycotina</taxon>
        <taxon>Mucoromycetes</taxon>
        <taxon>Mucorales</taxon>
        <taxon>Mucorineae</taxon>
        <taxon>Mucoraceae</taxon>
        <taxon>Apophysomyces</taxon>
    </lineage>
</organism>
<dbReference type="SMART" id="SM00312">
    <property type="entry name" value="PX"/>
    <property type="match status" value="1"/>
</dbReference>
<feature type="domain" description="PX" evidence="2">
    <location>
        <begin position="1"/>
        <end position="119"/>
    </location>
</feature>
<evidence type="ECO:0000259" key="2">
    <source>
        <dbReference type="PROSITE" id="PS50195"/>
    </source>
</evidence>
<dbReference type="InterPro" id="IPR036871">
    <property type="entry name" value="PX_dom_sf"/>
</dbReference>
<dbReference type="PROSITE" id="PS50195">
    <property type="entry name" value="PX"/>
    <property type="match status" value="1"/>
</dbReference>
<feature type="compositionally biased region" description="Basic residues" evidence="1">
    <location>
        <begin position="432"/>
        <end position="442"/>
    </location>
</feature>
<proteinExistence type="predicted"/>
<evidence type="ECO:0000313" key="3">
    <source>
        <dbReference type="EMBL" id="KAF7727290.1"/>
    </source>
</evidence>
<dbReference type="PANTHER" id="PTHR10555:SF170">
    <property type="entry name" value="FI18122P1"/>
    <property type="match status" value="1"/>
</dbReference>
<dbReference type="PANTHER" id="PTHR10555">
    <property type="entry name" value="SORTING NEXIN"/>
    <property type="match status" value="1"/>
</dbReference>
<dbReference type="Proteomes" id="UP000605846">
    <property type="component" value="Unassembled WGS sequence"/>
</dbReference>
<sequence>MALTLVVPEAAASIDTIQFKLMLGGEGLTDYMGRHDLVAPTAFRSFQQIAWLHERLTRAFPTIVVPPLPDPPLSSRMDDQDYVERKRLQIERFFEKIIRRKVFADHADFTHFLSTDMAPTEIGKTTKGVLSFLRFNRIRPNTDRGFRSYKVTEPIEGNDQDTFHRHQIYILMLESYYGSIAESLAQLILVREGLGDIMARVGDLVIETTQSKYRLGDGTKEGNREEQRILDRRMQLFGLLMDELGFIFTRQGKEEIMKLGDVMSEYKNSMDALKASPKLIRWKSPDILMEYVDSVKHRNKKRDKADKLKLRMGLSAPEVQATMMEEQQATEGLDSTRQQFDACQANVKKEIRLFEAQKRRDVTRSINDYVQVNLRYERAKLQSLEKALDEMRHFAPKPLLLTHGLLMMASEEDDLSSSTTSTATFDTARRSSTWRRRHKKQQHSREPKTLQSSASLPTWTRKKTDDPADCETAHAHAAAVPRNDGQSRVHMSASYDERLGDVWSQKSPAAE</sequence>
<gene>
    <name evidence="3" type="ORF">EC973_007806</name>
</gene>
<dbReference type="InterPro" id="IPR001683">
    <property type="entry name" value="PX_dom"/>
</dbReference>
<feature type="compositionally biased region" description="Polar residues" evidence="1">
    <location>
        <begin position="449"/>
        <end position="458"/>
    </location>
</feature>
<dbReference type="Pfam" id="PF00787">
    <property type="entry name" value="PX"/>
    <property type="match status" value="1"/>
</dbReference>
<feature type="region of interest" description="Disordered" evidence="1">
    <location>
        <begin position="413"/>
        <end position="511"/>
    </location>
</feature>
<dbReference type="OrthoDB" id="5227681at2759"/>
<dbReference type="Gene3D" id="3.30.1520.10">
    <property type="entry name" value="Phox-like domain"/>
    <property type="match status" value="1"/>
</dbReference>
<dbReference type="SUPFAM" id="SSF64268">
    <property type="entry name" value="PX domain"/>
    <property type="match status" value="1"/>
</dbReference>
<evidence type="ECO:0000313" key="4">
    <source>
        <dbReference type="Proteomes" id="UP000605846"/>
    </source>
</evidence>
<dbReference type="Pfam" id="PF09325">
    <property type="entry name" value="Vps5"/>
    <property type="match status" value="1"/>
</dbReference>
<name>A0A8H7BNV4_9FUNG</name>
<keyword evidence="4" id="KW-1185">Reference proteome</keyword>
<dbReference type="EMBL" id="JABAYA010000060">
    <property type="protein sequence ID" value="KAF7727290.1"/>
    <property type="molecule type" value="Genomic_DNA"/>
</dbReference>
<dbReference type="AlphaFoldDB" id="A0A8H7BNV4"/>
<feature type="compositionally biased region" description="Low complexity" evidence="1">
    <location>
        <begin position="416"/>
        <end position="426"/>
    </location>
</feature>
<comment type="caution">
    <text evidence="3">The sequence shown here is derived from an EMBL/GenBank/DDBJ whole genome shotgun (WGS) entry which is preliminary data.</text>
</comment>
<protein>
    <recommendedName>
        <fullName evidence="2">PX domain-containing protein</fullName>
    </recommendedName>
</protein>
<dbReference type="Gene3D" id="1.20.1270.60">
    <property type="entry name" value="Arfaptin homology (AH) domain/BAR domain"/>
    <property type="match status" value="1"/>
</dbReference>